<gene>
    <name evidence="1" type="ORF">RHMOL_Rhmol11G0164100</name>
</gene>
<accession>A0ACC0LU54</accession>
<dbReference type="Proteomes" id="UP001062846">
    <property type="component" value="Chromosome 11"/>
</dbReference>
<protein>
    <submittedName>
        <fullName evidence="1">Uncharacterized protein</fullName>
    </submittedName>
</protein>
<sequence>MLAKAWGTSLGSPPEMCLSVVMLGLPVGLGISSDSDGLKLRTHLRDGFGVEVPIYYQAPKDGEINPVMGFIAVVAYPSSAFIFNSATQSLPPPPPPPPPPTRFRLDPGFILIGPSEDISHFTDGHLPARFFSFHSNDEITEETPAPRAPEVLSSNIETSSKTVAGTCPTTDRYVSSSN</sequence>
<dbReference type="EMBL" id="CM046398">
    <property type="protein sequence ID" value="KAI8531801.1"/>
    <property type="molecule type" value="Genomic_DNA"/>
</dbReference>
<evidence type="ECO:0000313" key="2">
    <source>
        <dbReference type="Proteomes" id="UP001062846"/>
    </source>
</evidence>
<evidence type="ECO:0000313" key="1">
    <source>
        <dbReference type="EMBL" id="KAI8531801.1"/>
    </source>
</evidence>
<name>A0ACC0LU54_RHOML</name>
<proteinExistence type="predicted"/>
<reference evidence="1" key="1">
    <citation type="submission" date="2022-02" db="EMBL/GenBank/DDBJ databases">
        <title>Plant Genome Project.</title>
        <authorList>
            <person name="Zhang R.-G."/>
        </authorList>
    </citation>
    <scope>NUCLEOTIDE SEQUENCE</scope>
    <source>
        <strain evidence="1">AT1</strain>
    </source>
</reference>
<comment type="caution">
    <text evidence="1">The sequence shown here is derived from an EMBL/GenBank/DDBJ whole genome shotgun (WGS) entry which is preliminary data.</text>
</comment>
<organism evidence="1 2">
    <name type="scientific">Rhododendron molle</name>
    <name type="common">Chinese azalea</name>
    <name type="synonym">Azalea mollis</name>
    <dbReference type="NCBI Taxonomy" id="49168"/>
    <lineage>
        <taxon>Eukaryota</taxon>
        <taxon>Viridiplantae</taxon>
        <taxon>Streptophyta</taxon>
        <taxon>Embryophyta</taxon>
        <taxon>Tracheophyta</taxon>
        <taxon>Spermatophyta</taxon>
        <taxon>Magnoliopsida</taxon>
        <taxon>eudicotyledons</taxon>
        <taxon>Gunneridae</taxon>
        <taxon>Pentapetalae</taxon>
        <taxon>asterids</taxon>
        <taxon>Ericales</taxon>
        <taxon>Ericaceae</taxon>
        <taxon>Ericoideae</taxon>
        <taxon>Rhodoreae</taxon>
        <taxon>Rhododendron</taxon>
    </lineage>
</organism>
<keyword evidence="2" id="KW-1185">Reference proteome</keyword>